<evidence type="ECO:0000256" key="5">
    <source>
        <dbReference type="ARBA" id="ARBA00022741"/>
    </source>
</evidence>
<dbReference type="Proteomes" id="UP000031184">
    <property type="component" value="Unassembled WGS sequence"/>
</dbReference>
<dbReference type="PANTHER" id="PTHR12358:SF106">
    <property type="entry name" value="LIPID KINASE YEGS"/>
    <property type="match status" value="1"/>
</dbReference>
<dbReference type="PATRIC" id="fig|1226633.4.peg.2065"/>
<dbReference type="GO" id="GO:0005524">
    <property type="term" value="F:ATP binding"/>
    <property type="evidence" value="ECO:0007669"/>
    <property type="project" value="UniProtKB-KW"/>
</dbReference>
<evidence type="ECO:0000256" key="9">
    <source>
        <dbReference type="ARBA" id="ARBA00023098"/>
    </source>
</evidence>
<keyword evidence="7" id="KW-0067">ATP-binding</keyword>
<organism evidence="12 13">
    <name type="scientific">Fusobacterium necrophorum subsp. funduliforme B35</name>
    <dbReference type="NCBI Taxonomy" id="1226633"/>
    <lineage>
        <taxon>Bacteria</taxon>
        <taxon>Fusobacteriati</taxon>
        <taxon>Fusobacteriota</taxon>
        <taxon>Fusobacteriia</taxon>
        <taxon>Fusobacteriales</taxon>
        <taxon>Fusobacteriaceae</taxon>
        <taxon>Fusobacterium</taxon>
    </lineage>
</organism>
<keyword evidence="8" id="KW-0460">Magnesium</keyword>
<dbReference type="PANTHER" id="PTHR12358">
    <property type="entry name" value="SPHINGOSINE KINASE"/>
    <property type="match status" value="1"/>
</dbReference>
<dbReference type="NCBIfam" id="NF009605">
    <property type="entry name" value="PRK13059.1"/>
    <property type="match status" value="1"/>
</dbReference>
<dbReference type="AlphaFoldDB" id="A0A017H8G1"/>
<keyword evidence="9" id="KW-0443">Lipid metabolism</keyword>
<dbReference type="Gene3D" id="3.40.50.10330">
    <property type="entry name" value="Probable inorganic polyphosphate/atp-NAD kinase, domain 1"/>
    <property type="match status" value="1"/>
</dbReference>
<evidence type="ECO:0000256" key="2">
    <source>
        <dbReference type="ARBA" id="ARBA00022516"/>
    </source>
</evidence>
<dbReference type="InterPro" id="IPR005218">
    <property type="entry name" value="Diacylglycerol/lipid_kinase"/>
</dbReference>
<gene>
    <name evidence="12" type="ORF">C095_10185</name>
</gene>
<dbReference type="GO" id="GO:0046872">
    <property type="term" value="F:metal ion binding"/>
    <property type="evidence" value="ECO:0007669"/>
    <property type="project" value="UniProtKB-KW"/>
</dbReference>
<protein>
    <submittedName>
        <fullName evidence="12">Lipid kinase</fullName>
    </submittedName>
</protein>
<dbReference type="InterPro" id="IPR045540">
    <property type="entry name" value="YegS/DAGK_C"/>
</dbReference>
<dbReference type="EMBL" id="AUZI01000023">
    <property type="protein sequence ID" value="KID48635.1"/>
    <property type="molecule type" value="Genomic_DNA"/>
</dbReference>
<keyword evidence="10" id="KW-0594">Phospholipid biosynthesis</keyword>
<reference evidence="12 13" key="1">
    <citation type="submission" date="2013-08" db="EMBL/GenBank/DDBJ databases">
        <title>An opportunistic ruminal bacterium that causes liver abscesses in cattle.</title>
        <authorList>
            <person name="Benahmed F.H."/>
            <person name="Rasmussen M."/>
            <person name="Harbottle H."/>
            <person name="Soppet D."/>
            <person name="Nagaraja T.G."/>
            <person name="Davidson M."/>
        </authorList>
    </citation>
    <scope>NUCLEOTIDE SEQUENCE [LARGE SCALE GENOMIC DNA]</scope>
    <source>
        <strain evidence="12 13">B35</strain>
    </source>
</reference>
<dbReference type="InterPro" id="IPR001206">
    <property type="entry name" value="Diacylglycerol_kinase_cat_dom"/>
</dbReference>
<dbReference type="SUPFAM" id="SSF111331">
    <property type="entry name" value="NAD kinase/diacylglycerol kinase-like"/>
    <property type="match status" value="1"/>
</dbReference>
<evidence type="ECO:0000313" key="13">
    <source>
        <dbReference type="Proteomes" id="UP000031184"/>
    </source>
</evidence>
<evidence type="ECO:0000256" key="6">
    <source>
        <dbReference type="ARBA" id="ARBA00022777"/>
    </source>
</evidence>
<evidence type="ECO:0000256" key="8">
    <source>
        <dbReference type="ARBA" id="ARBA00022842"/>
    </source>
</evidence>
<proteinExistence type="predicted"/>
<evidence type="ECO:0000256" key="4">
    <source>
        <dbReference type="ARBA" id="ARBA00022723"/>
    </source>
</evidence>
<sequence>MKRIKFIYNPISGSGNSAKILDTVIATYQKYNKIIVPFRIGETFPLEKALEDIHDNYEHLLIAGGDGTINRVLNLYMKKELTLPIAILPTGTANDFAKYLNMPSDIMEACEKILHSKAKRVDLGRVNDHYFINVFSFGLFTDVSQKTPTHLKNTFGKLAYYFNGMKEIPRFGKIDLKVESEDLTIQTKCFLAFVFNGQTAGNINIAYNSKINDGLLDVILVKGENLLKLGNLAYNFLRGEHLEKAEQENILYFKSKSLSLSSSQEITTDIDGETGPSLPVQIKCIPKAIPILY</sequence>
<keyword evidence="11" id="KW-1208">Phospholipid metabolism</keyword>
<dbReference type="InterPro" id="IPR050187">
    <property type="entry name" value="Lipid_Phosphate_FormReg"/>
</dbReference>
<keyword evidence="2" id="KW-0444">Lipid biosynthesis</keyword>
<comment type="caution">
    <text evidence="12">The sequence shown here is derived from an EMBL/GenBank/DDBJ whole genome shotgun (WGS) entry which is preliminary data.</text>
</comment>
<evidence type="ECO:0000256" key="10">
    <source>
        <dbReference type="ARBA" id="ARBA00023209"/>
    </source>
</evidence>
<evidence type="ECO:0000313" key="12">
    <source>
        <dbReference type="EMBL" id="KID48635.1"/>
    </source>
</evidence>
<keyword evidence="5" id="KW-0547">Nucleotide-binding</keyword>
<dbReference type="Gene3D" id="2.60.200.40">
    <property type="match status" value="1"/>
</dbReference>
<dbReference type="GO" id="GO:0008654">
    <property type="term" value="P:phospholipid biosynthetic process"/>
    <property type="evidence" value="ECO:0007669"/>
    <property type="project" value="UniProtKB-KW"/>
</dbReference>
<comment type="cofactor">
    <cofactor evidence="1">
        <name>Mg(2+)</name>
        <dbReference type="ChEBI" id="CHEBI:18420"/>
    </cofactor>
</comment>
<keyword evidence="4" id="KW-0479">Metal-binding</keyword>
<dbReference type="GO" id="GO:0005886">
    <property type="term" value="C:plasma membrane"/>
    <property type="evidence" value="ECO:0007669"/>
    <property type="project" value="TreeGrafter"/>
</dbReference>
<dbReference type="Pfam" id="PF00781">
    <property type="entry name" value="DAGK_cat"/>
    <property type="match status" value="1"/>
</dbReference>
<dbReference type="SMART" id="SM00046">
    <property type="entry name" value="DAGKc"/>
    <property type="match status" value="1"/>
</dbReference>
<dbReference type="GO" id="GO:0004143">
    <property type="term" value="F:ATP-dependent diacylglycerol kinase activity"/>
    <property type="evidence" value="ECO:0007669"/>
    <property type="project" value="TreeGrafter"/>
</dbReference>
<dbReference type="NCBIfam" id="TIGR00147">
    <property type="entry name" value="YegS/Rv2252/BmrU family lipid kinase"/>
    <property type="match status" value="1"/>
</dbReference>
<dbReference type="Pfam" id="PF19279">
    <property type="entry name" value="YegS_C"/>
    <property type="match status" value="1"/>
</dbReference>
<dbReference type="RefSeq" id="WP_039122389.1">
    <property type="nucleotide sequence ID" value="NZ_AOJP01000002.1"/>
</dbReference>
<evidence type="ECO:0000256" key="7">
    <source>
        <dbReference type="ARBA" id="ARBA00022840"/>
    </source>
</evidence>
<dbReference type="OrthoDB" id="142078at2"/>
<dbReference type="PROSITE" id="PS50146">
    <property type="entry name" value="DAGK"/>
    <property type="match status" value="1"/>
</dbReference>
<accession>A0A017H8G1</accession>
<evidence type="ECO:0000256" key="3">
    <source>
        <dbReference type="ARBA" id="ARBA00022679"/>
    </source>
</evidence>
<keyword evidence="3" id="KW-0808">Transferase</keyword>
<name>A0A017H8G1_9FUSO</name>
<evidence type="ECO:0000256" key="11">
    <source>
        <dbReference type="ARBA" id="ARBA00023264"/>
    </source>
</evidence>
<dbReference type="InterPro" id="IPR016064">
    <property type="entry name" value="NAD/diacylglycerol_kinase_sf"/>
</dbReference>
<keyword evidence="6 12" id="KW-0418">Kinase</keyword>
<evidence type="ECO:0000256" key="1">
    <source>
        <dbReference type="ARBA" id="ARBA00001946"/>
    </source>
</evidence>
<dbReference type="InterPro" id="IPR017438">
    <property type="entry name" value="ATP-NAD_kinase_N"/>
</dbReference>